<dbReference type="Ensembl" id="ENSPTXT00000006172.1">
    <property type="protein sequence ID" value="ENSPTXP00000005980.1"/>
    <property type="gene ID" value="ENSPTXG00000004375.1"/>
</dbReference>
<feature type="region of interest" description="Disordered" evidence="7">
    <location>
        <begin position="279"/>
        <end position="304"/>
    </location>
</feature>
<keyword evidence="10" id="KW-1185">Reference proteome</keyword>
<reference evidence="9" key="1">
    <citation type="submission" date="2025-08" db="UniProtKB">
        <authorList>
            <consortium name="Ensembl"/>
        </authorList>
    </citation>
    <scope>IDENTIFICATION</scope>
</reference>
<evidence type="ECO:0000256" key="3">
    <source>
        <dbReference type="ARBA" id="ARBA00022729"/>
    </source>
</evidence>
<evidence type="ECO:0000313" key="9">
    <source>
        <dbReference type="Ensembl" id="ENSPTXP00000005980.1"/>
    </source>
</evidence>
<feature type="region of interest" description="Disordered" evidence="7">
    <location>
        <begin position="130"/>
        <end position="172"/>
    </location>
</feature>
<dbReference type="GO" id="GO:0035459">
    <property type="term" value="P:vesicle cargo loading"/>
    <property type="evidence" value="ECO:0007669"/>
    <property type="project" value="TreeGrafter"/>
</dbReference>
<evidence type="ECO:0000256" key="4">
    <source>
        <dbReference type="ARBA" id="ARBA00022824"/>
    </source>
</evidence>
<dbReference type="GO" id="GO:0006888">
    <property type="term" value="P:endoplasmic reticulum to Golgi vesicle-mediated transport"/>
    <property type="evidence" value="ECO:0007669"/>
    <property type="project" value="TreeGrafter"/>
</dbReference>
<dbReference type="InterPro" id="IPR051500">
    <property type="entry name" value="cTAGE_MIA/OTOR"/>
</dbReference>
<keyword evidence="3" id="KW-0732">Signal</keyword>
<evidence type="ECO:0000256" key="2">
    <source>
        <dbReference type="ARBA" id="ARBA00022443"/>
    </source>
</evidence>
<evidence type="ECO:0000259" key="8">
    <source>
        <dbReference type="Pfam" id="PF07653"/>
    </source>
</evidence>
<dbReference type="GO" id="GO:0005789">
    <property type="term" value="C:endoplasmic reticulum membrane"/>
    <property type="evidence" value="ECO:0007669"/>
    <property type="project" value="UniProtKB-SubCell"/>
</dbReference>
<sequence length="540" mass="61534">TLEIESQTTATLIVSLFLLNRKLIIRVLAIKDYTGPDCRYLRFKSGEEIMVYFKLSREREDLWAGSKGKEFGYFAMDAVQTEEVFVTEEIEVPTKETDFLCLDDEEYVFENEDSILNHRAEENEHVSLYTDGKDSDFNMPEDEIMKHPDTSIPKEYSSHSKADQDESSQQEDPISQALIPVPTQSTWTVSGIAGWLGLRRKKNKEAFGKSSEIAEQVTFRHRKIAIDDNADIKKQPKESKMEPHSWFQSSLTDFFHSGNEKPGHDLLYKDGDSDLHSSCNTASNSGHHSRTAASEARIEKHSDNELSESNWFDLKLNDILTFGYAQKDEEQLASGEVDQNEDSLPPNIQSVPVEDGLREAAVEQIFYEEQNKYVKKNIEKTAESVVDEEKEKYHEEISSPDITDTEVPLGNEYPDFMEAASFSTELAENLKSSSTEQDSVSRNQIIENTPESERIKSQPGLYESIYNNIVEVNKAISVNQLGHKSPAIQSSVVEQLPSFHSIDNFVSLHTQIEGEENQKGSKKLQFFYPVNYFTNVLYFK</sequence>
<feature type="region of interest" description="Disordered" evidence="7">
    <location>
        <begin position="387"/>
        <end position="407"/>
    </location>
</feature>
<reference evidence="9" key="2">
    <citation type="submission" date="2025-09" db="UniProtKB">
        <authorList>
            <consortium name="Ensembl"/>
        </authorList>
    </citation>
    <scope>IDENTIFICATION</scope>
</reference>
<dbReference type="GO" id="GO:0009306">
    <property type="term" value="P:protein secretion"/>
    <property type="evidence" value="ECO:0007669"/>
    <property type="project" value="TreeGrafter"/>
</dbReference>
<dbReference type="Pfam" id="PF07653">
    <property type="entry name" value="SH3_2"/>
    <property type="match status" value="1"/>
</dbReference>
<dbReference type="GeneTree" id="ENSGT00950000182767"/>
<dbReference type="PANTHER" id="PTHR23158">
    <property type="entry name" value="MELANOMA INHIBITORY ACTIVITY-RELATED"/>
    <property type="match status" value="1"/>
</dbReference>
<evidence type="ECO:0000256" key="6">
    <source>
        <dbReference type="ARBA" id="ARBA00023180"/>
    </source>
</evidence>
<evidence type="ECO:0000256" key="5">
    <source>
        <dbReference type="ARBA" id="ARBA00023054"/>
    </source>
</evidence>
<dbReference type="GO" id="GO:0070971">
    <property type="term" value="C:endoplasmic reticulum exit site"/>
    <property type="evidence" value="ECO:0007669"/>
    <property type="project" value="TreeGrafter"/>
</dbReference>
<protein>
    <recommendedName>
        <fullName evidence="8">SH3 domain-containing protein</fullName>
    </recommendedName>
</protein>
<keyword evidence="2" id="KW-0728">SH3 domain</keyword>
<evidence type="ECO:0000256" key="7">
    <source>
        <dbReference type="SAM" id="MobiDB-lite"/>
    </source>
</evidence>
<feature type="compositionally biased region" description="Basic and acidic residues" evidence="7">
    <location>
        <begin position="387"/>
        <end position="397"/>
    </location>
</feature>
<dbReference type="Proteomes" id="UP000472273">
    <property type="component" value="Unplaced"/>
</dbReference>
<feature type="domain" description="SH3" evidence="8">
    <location>
        <begin position="27"/>
        <end position="80"/>
    </location>
</feature>
<dbReference type="OMA" id="ETEFHED"/>
<name>A0A670YBI6_PSETE</name>
<keyword evidence="5" id="KW-0175">Coiled coil</keyword>
<dbReference type="InterPro" id="IPR036028">
    <property type="entry name" value="SH3-like_dom_sf"/>
</dbReference>
<dbReference type="SUPFAM" id="SSF50044">
    <property type="entry name" value="SH3-domain"/>
    <property type="match status" value="1"/>
</dbReference>
<dbReference type="Gene3D" id="2.30.30.40">
    <property type="entry name" value="SH3 Domains"/>
    <property type="match status" value="1"/>
</dbReference>
<dbReference type="PANTHER" id="PTHR23158:SF38">
    <property type="entry name" value="MELANOMA INHIBITORY ACTIVITY PROTEIN 2"/>
    <property type="match status" value="1"/>
</dbReference>
<accession>A0A670YBI6</accession>
<evidence type="ECO:0000313" key="10">
    <source>
        <dbReference type="Proteomes" id="UP000472273"/>
    </source>
</evidence>
<keyword evidence="4" id="KW-0256">Endoplasmic reticulum</keyword>
<evidence type="ECO:0000256" key="1">
    <source>
        <dbReference type="ARBA" id="ARBA00004389"/>
    </source>
</evidence>
<keyword evidence="6" id="KW-0325">Glycoprotein</keyword>
<organism evidence="9 10">
    <name type="scientific">Pseudonaja textilis</name>
    <name type="common">Eastern brown snake</name>
    <dbReference type="NCBI Taxonomy" id="8673"/>
    <lineage>
        <taxon>Eukaryota</taxon>
        <taxon>Metazoa</taxon>
        <taxon>Chordata</taxon>
        <taxon>Craniata</taxon>
        <taxon>Vertebrata</taxon>
        <taxon>Euteleostomi</taxon>
        <taxon>Lepidosauria</taxon>
        <taxon>Squamata</taxon>
        <taxon>Bifurcata</taxon>
        <taxon>Unidentata</taxon>
        <taxon>Episquamata</taxon>
        <taxon>Toxicofera</taxon>
        <taxon>Serpentes</taxon>
        <taxon>Colubroidea</taxon>
        <taxon>Elapidae</taxon>
        <taxon>Hydrophiinae</taxon>
        <taxon>Pseudonaja</taxon>
    </lineage>
</organism>
<comment type="subcellular location">
    <subcellularLocation>
        <location evidence="1">Endoplasmic reticulum membrane</location>
        <topology evidence="1">Single-pass membrane protein</topology>
    </subcellularLocation>
</comment>
<dbReference type="InterPro" id="IPR001452">
    <property type="entry name" value="SH3_domain"/>
</dbReference>
<dbReference type="AlphaFoldDB" id="A0A670YBI6"/>
<proteinExistence type="predicted"/>